<feature type="region of interest" description="Disordered" evidence="5">
    <location>
        <begin position="388"/>
        <end position="479"/>
    </location>
</feature>
<dbReference type="PANTHER" id="PTHR45709">
    <property type="entry name" value="LARGE SUBUNIT GTPASE 1 HOMOLOG-RELATED"/>
    <property type="match status" value="1"/>
</dbReference>
<dbReference type="Gene3D" id="3.40.50.300">
    <property type="entry name" value="P-loop containing nucleotide triphosphate hydrolases"/>
    <property type="match status" value="1"/>
</dbReference>
<dbReference type="PANTHER" id="PTHR45709:SF3">
    <property type="entry name" value="GUANINE NUCLEOTIDE-BINDING PROTEIN-LIKE 1"/>
    <property type="match status" value="1"/>
</dbReference>
<dbReference type="InterPro" id="IPR043358">
    <property type="entry name" value="GNL1-like"/>
</dbReference>
<evidence type="ECO:0000259" key="6">
    <source>
        <dbReference type="Pfam" id="PF01926"/>
    </source>
</evidence>
<feature type="compositionally biased region" description="Low complexity" evidence="5">
    <location>
        <begin position="438"/>
        <end position="453"/>
    </location>
</feature>
<feature type="compositionally biased region" description="Low complexity" evidence="5">
    <location>
        <begin position="388"/>
        <end position="403"/>
    </location>
</feature>
<dbReference type="SUPFAM" id="SSF52540">
    <property type="entry name" value="P-loop containing nucleoside triphosphate hydrolases"/>
    <property type="match status" value="1"/>
</dbReference>
<dbReference type="EMBL" id="MU069684">
    <property type="protein sequence ID" value="KAF5835891.1"/>
    <property type="molecule type" value="Genomic_DNA"/>
</dbReference>
<dbReference type="Pfam" id="PF01926">
    <property type="entry name" value="MMR_HSR1"/>
    <property type="match status" value="1"/>
</dbReference>
<keyword evidence="8" id="KW-1185">Reference proteome</keyword>
<comment type="function">
    <text evidence="3">Possible regulatory or functional link with the histocompatibility cluster.</text>
</comment>
<reference evidence="7" key="1">
    <citation type="submission" date="2017-08" db="EMBL/GenBank/DDBJ databases">
        <authorList>
            <person name="Polle J.E."/>
            <person name="Barry K."/>
            <person name="Cushman J."/>
            <person name="Schmutz J."/>
            <person name="Tran D."/>
            <person name="Hathwaick L.T."/>
            <person name="Yim W.C."/>
            <person name="Jenkins J."/>
            <person name="Mckie-Krisberg Z.M."/>
            <person name="Prochnik S."/>
            <person name="Lindquist E."/>
            <person name="Dockter R.B."/>
            <person name="Adam C."/>
            <person name="Molina H."/>
            <person name="Bunkerborg J."/>
            <person name="Jin E."/>
            <person name="Buchheim M."/>
            <person name="Magnuson J."/>
        </authorList>
    </citation>
    <scope>NUCLEOTIDE SEQUENCE</scope>
    <source>
        <strain evidence="7">CCAP 19/18</strain>
    </source>
</reference>
<feature type="domain" description="G" evidence="6">
    <location>
        <begin position="488"/>
        <end position="541"/>
    </location>
</feature>
<evidence type="ECO:0000256" key="2">
    <source>
        <dbReference type="ARBA" id="ARBA00023134"/>
    </source>
</evidence>
<dbReference type="Proteomes" id="UP000815325">
    <property type="component" value="Unassembled WGS sequence"/>
</dbReference>
<feature type="compositionally biased region" description="Basic residues" evidence="5">
    <location>
        <begin position="9"/>
        <end position="18"/>
    </location>
</feature>
<evidence type="ECO:0000313" key="7">
    <source>
        <dbReference type="EMBL" id="KAF5835891.1"/>
    </source>
</evidence>
<protein>
    <recommendedName>
        <fullName evidence="4">Guanine nucleotide-binding protein-like 1</fullName>
    </recommendedName>
</protein>
<proteinExistence type="predicted"/>
<evidence type="ECO:0000256" key="4">
    <source>
        <dbReference type="ARBA" id="ARBA00039902"/>
    </source>
</evidence>
<accession>A0ABQ7GMR7</accession>
<dbReference type="InterPro" id="IPR027417">
    <property type="entry name" value="P-loop_NTPase"/>
</dbReference>
<keyword evidence="1" id="KW-0547">Nucleotide-binding</keyword>
<evidence type="ECO:0000256" key="1">
    <source>
        <dbReference type="ARBA" id="ARBA00022741"/>
    </source>
</evidence>
<sequence>MTQEEKQFHKLSGKFRKKQLQEKRAQKREKRAEEAEEDEAAWAPVEDGGAEDGSQDSDTPAGSSKKEAKGRPKGKGKGKQQGGRGHEHETSSRAARREDGGSRQRPQHSAAGHASWADKTVDVAVRTQPIGYQPLAEVPLMHSLTQEHLHPGAPDSVNDAEPGQKNATLMPVCDPDEVGEVGEQHVVLGMPKRPKWQGVVSNAQELQELEERTFDEWQQHLAQEWGQVSFYEPRLDFWRQLWRALEFSDIVLHVVDARNPLLHFSAALAHHVLAEHKKKMVLCLNKCDLIPYAAVKLWTLYFERRCPGMRVVASSTTAGATQENAQESARAVMNAILDCSVNRGGESVQARKVVGADTEEVLQLSKQRNTPYKRGKVSQTARKALLQQQEQELEQRQQQLQPQHTYSSDEEEEDRRGTERGERGSSEAEEKTEANRRGSSSGHSSGSDAASDSNEGEGDDDGHFFSGQNGGEHGTGEQATHQLSTLVLAVVGEPNVGKSSTMNLLLGAHRVATSTHPGRTKRNQTHFMTPNLKLLDAPGLVFPRRGVSIPMQVLFGSLPIASCRDPYTVLSYLAARMWPRLHVVLGLHKVTEEGKPRPTGRATHEGRAEDEEWTPLELCEAYAAKKNWRGHHGRLDAFRAGNWILRAALQGHSGVVLAFLPPRDGVLSDPQHHGALRVDLSGPEGPCDGQ</sequence>
<evidence type="ECO:0000256" key="3">
    <source>
        <dbReference type="ARBA" id="ARBA00037770"/>
    </source>
</evidence>
<dbReference type="InterPro" id="IPR006073">
    <property type="entry name" value="GTP-bd"/>
</dbReference>
<organism evidence="7 8">
    <name type="scientific">Dunaliella salina</name>
    <name type="common">Green alga</name>
    <name type="synonym">Protococcus salinus</name>
    <dbReference type="NCBI Taxonomy" id="3046"/>
    <lineage>
        <taxon>Eukaryota</taxon>
        <taxon>Viridiplantae</taxon>
        <taxon>Chlorophyta</taxon>
        <taxon>core chlorophytes</taxon>
        <taxon>Chlorophyceae</taxon>
        <taxon>CS clade</taxon>
        <taxon>Chlamydomonadales</taxon>
        <taxon>Dunaliellaceae</taxon>
        <taxon>Dunaliella</taxon>
    </lineage>
</organism>
<evidence type="ECO:0000313" key="8">
    <source>
        <dbReference type="Proteomes" id="UP000815325"/>
    </source>
</evidence>
<feature type="compositionally biased region" description="Basic and acidic residues" evidence="5">
    <location>
        <begin position="84"/>
        <end position="102"/>
    </location>
</feature>
<evidence type="ECO:0000256" key="5">
    <source>
        <dbReference type="SAM" id="MobiDB-lite"/>
    </source>
</evidence>
<name>A0ABQ7GMR7_DUNSA</name>
<keyword evidence="2" id="KW-0342">GTP-binding</keyword>
<comment type="caution">
    <text evidence="7">The sequence shown here is derived from an EMBL/GenBank/DDBJ whole genome shotgun (WGS) entry which is preliminary data.</text>
</comment>
<feature type="region of interest" description="Disordered" evidence="5">
    <location>
        <begin position="1"/>
        <end position="117"/>
    </location>
</feature>
<feature type="compositionally biased region" description="Basic and acidic residues" evidence="5">
    <location>
        <begin position="414"/>
        <end position="436"/>
    </location>
</feature>
<gene>
    <name evidence="7" type="ORF">DUNSADRAFT_6704</name>
</gene>